<feature type="compositionally biased region" description="Polar residues" evidence="1">
    <location>
        <begin position="274"/>
        <end position="290"/>
    </location>
</feature>
<feature type="region of interest" description="Disordered" evidence="1">
    <location>
        <begin position="274"/>
        <end position="294"/>
    </location>
</feature>
<reference evidence="2" key="1">
    <citation type="journal article" date="2019" name="Sci. Rep.">
        <title>Draft genome of Tanacetum cinerariifolium, the natural source of mosquito coil.</title>
        <authorList>
            <person name="Yamashiro T."/>
            <person name="Shiraishi A."/>
            <person name="Satake H."/>
            <person name="Nakayama K."/>
        </authorList>
    </citation>
    <scope>NUCLEOTIDE SEQUENCE</scope>
</reference>
<dbReference type="EMBL" id="BKCJ010355138">
    <property type="protein sequence ID" value="GFA00936.1"/>
    <property type="molecule type" value="Genomic_DNA"/>
</dbReference>
<protein>
    <submittedName>
        <fullName evidence="2">Uncharacterized protein</fullName>
    </submittedName>
</protein>
<evidence type="ECO:0000256" key="1">
    <source>
        <dbReference type="SAM" id="MobiDB-lite"/>
    </source>
</evidence>
<dbReference type="AlphaFoldDB" id="A0A699J0M2"/>
<comment type="caution">
    <text evidence="2">The sequence shown here is derived from an EMBL/GenBank/DDBJ whole genome shotgun (WGS) entry which is preliminary data.</text>
</comment>
<feature type="region of interest" description="Disordered" evidence="1">
    <location>
        <begin position="210"/>
        <end position="234"/>
    </location>
</feature>
<sequence length="392" mass="45106">MNPIATQQADLDNALVPSEKRLKIKRYLSEIPNQDFMELPSEDDLLTLIKEISYYGKCDMLSTIQTDQMHQPWRTFAAVINRCISGISTGLDRLRESRAQILWAMYNQKNVDYVAFLWGDFMNFKFFSKIKDFWIYEAIIPVGVINDDIKLSKVYKTYLDYAIGKVPSKKAWKFKNPASPKLKTNKAPAKIGRGKGIELLSDAALLKETNSDDDENPYLTLKDYKEEEQDEENVLTLEKEKSDDEDKMYKEEYDDVEKELYGDLNITQGLRDTDMTNAKQGGEDQQNASHESGFLQEEEDAHVTLTTVHDKTEGIVDNYLASKLKEEVNVAVRLQSNKLKEEAKAENQELINQRYSTVKKIIKEQVKAQVSKIMPHIEDYVIDSENSPLKNI</sequence>
<gene>
    <name evidence="2" type="ORF">Tci_572908</name>
</gene>
<accession>A0A699J0M2</accession>
<evidence type="ECO:0000313" key="2">
    <source>
        <dbReference type="EMBL" id="GFA00936.1"/>
    </source>
</evidence>
<organism evidence="2">
    <name type="scientific">Tanacetum cinerariifolium</name>
    <name type="common">Dalmatian daisy</name>
    <name type="synonym">Chrysanthemum cinerariifolium</name>
    <dbReference type="NCBI Taxonomy" id="118510"/>
    <lineage>
        <taxon>Eukaryota</taxon>
        <taxon>Viridiplantae</taxon>
        <taxon>Streptophyta</taxon>
        <taxon>Embryophyta</taxon>
        <taxon>Tracheophyta</taxon>
        <taxon>Spermatophyta</taxon>
        <taxon>Magnoliopsida</taxon>
        <taxon>eudicotyledons</taxon>
        <taxon>Gunneridae</taxon>
        <taxon>Pentapetalae</taxon>
        <taxon>asterids</taxon>
        <taxon>campanulids</taxon>
        <taxon>Asterales</taxon>
        <taxon>Asteraceae</taxon>
        <taxon>Asteroideae</taxon>
        <taxon>Anthemideae</taxon>
        <taxon>Anthemidinae</taxon>
        <taxon>Tanacetum</taxon>
    </lineage>
</organism>
<name>A0A699J0M2_TANCI</name>
<proteinExistence type="predicted"/>